<evidence type="ECO:0000256" key="4">
    <source>
        <dbReference type="ARBA" id="ARBA00022989"/>
    </source>
</evidence>
<feature type="domain" description="ABC-2 type transporter transmembrane" evidence="8">
    <location>
        <begin position="48"/>
        <end position="251"/>
    </location>
</feature>
<dbReference type="Pfam" id="PF01061">
    <property type="entry name" value="ABC2_membrane"/>
    <property type="match status" value="2"/>
</dbReference>
<reference evidence="9 10" key="1">
    <citation type="journal article" date="2018" name="PLoS Genet.">
        <title>Population sequencing reveals clonal diversity and ancestral inbreeding in the grapevine cultivar Chardonnay.</title>
        <authorList>
            <person name="Roach M.J."/>
            <person name="Johnson D.L."/>
            <person name="Bohlmann J."/>
            <person name="van Vuuren H.J."/>
            <person name="Jones S.J."/>
            <person name="Pretorius I.S."/>
            <person name="Schmidt S.A."/>
            <person name="Borneman A.R."/>
        </authorList>
    </citation>
    <scope>NUCLEOTIDE SEQUENCE [LARGE SCALE GENOMIC DNA]</scope>
    <source>
        <strain evidence="10">cv. Chardonnay</strain>
        <tissue evidence="9">Leaf</tissue>
    </source>
</reference>
<keyword evidence="3 7" id="KW-0812">Transmembrane</keyword>
<keyword evidence="2" id="KW-0813">Transport</keyword>
<sequence length="620" mass="70898">MYTHTSLWTEFWEAREELIDPSFSNHHAPESSLLDIRGEEMASHGMNQACLAREWLLMKQNSFIHVFKSGQLVVIALVTMTVFKRTQMTVDMVHSNYYMGSLFYSAIRLMTNGLAELPLTGSRLPILYKQRDLYFYPAWSYTVPAAILKIPFSFLDAVLWTALTYYAISYSPEPERFFHQLLILFLLHHVSVSQAHFIASVVRDPSAAVSFNVSTLLVMYLFGASLPAWLEWGFWISPLTYTQIGASLNEFHAPRWEKVSSSNATMGQQFLRSHAPGRSQTTISHQRVSKLKGEDSTNMTHGQELPHVGTSNDVSERKKKGIVLPFEPIAISFENVQDYVDTPKERLELEDILRSKKPMPGYLLTLILMKRGGRIIYAGELGKHSSKLIQYFEEIPGVPKFNANRNPATWMLEVTGPSAEAQLGSDFAYLYNKSHLCCTSLAERTENVTIEIPYILLQSLLFVTITYPAINFYWSAYKMIWYFYSMFCTLLYFNYFGMLAVSLSPTFEVASVLTSLCFTLMDLFTGFIIPGPQIPKWRVWSYWICPMVWSLKALVTSQYGDIKKEISVFGEPKSISAFLKSYYGYHHEKLGVAAFVLFSLPLVFALAFAFFIAKLNFQRR</sequence>
<dbReference type="AlphaFoldDB" id="A0A438IXV7"/>
<evidence type="ECO:0000313" key="9">
    <source>
        <dbReference type="EMBL" id="RVX01542.1"/>
    </source>
</evidence>
<protein>
    <submittedName>
        <fullName evidence="9">Pleiotropic drug resistance protein 3</fullName>
    </submittedName>
</protein>
<feature type="domain" description="ABC-2 type transporter transmembrane" evidence="8">
    <location>
        <begin position="447"/>
        <end position="559"/>
    </location>
</feature>
<evidence type="ECO:0000256" key="6">
    <source>
        <dbReference type="SAM" id="MobiDB-lite"/>
    </source>
</evidence>
<feature type="transmembrane region" description="Helical" evidence="7">
    <location>
        <begin position="590"/>
        <end position="613"/>
    </location>
</feature>
<evidence type="ECO:0000256" key="7">
    <source>
        <dbReference type="SAM" id="Phobius"/>
    </source>
</evidence>
<feature type="region of interest" description="Disordered" evidence="6">
    <location>
        <begin position="293"/>
        <end position="313"/>
    </location>
</feature>
<evidence type="ECO:0000256" key="1">
    <source>
        <dbReference type="ARBA" id="ARBA00004141"/>
    </source>
</evidence>
<dbReference type="PANTHER" id="PTHR19241">
    <property type="entry name" value="ATP-BINDING CASSETTE TRANSPORTER"/>
    <property type="match status" value="1"/>
</dbReference>
<evidence type="ECO:0000256" key="2">
    <source>
        <dbReference type="ARBA" id="ARBA00022448"/>
    </source>
</evidence>
<feature type="transmembrane region" description="Helical" evidence="7">
    <location>
        <begin position="63"/>
        <end position="83"/>
    </location>
</feature>
<feature type="transmembrane region" description="Helical" evidence="7">
    <location>
        <begin position="146"/>
        <end position="168"/>
    </location>
</feature>
<feature type="transmembrane region" description="Helical" evidence="7">
    <location>
        <begin position="180"/>
        <end position="202"/>
    </location>
</feature>
<feature type="transmembrane region" description="Helical" evidence="7">
    <location>
        <begin position="208"/>
        <end position="230"/>
    </location>
</feature>
<comment type="caution">
    <text evidence="9">The sequence shown here is derived from an EMBL/GenBank/DDBJ whole genome shotgun (WGS) entry which is preliminary data.</text>
</comment>
<evidence type="ECO:0000256" key="5">
    <source>
        <dbReference type="ARBA" id="ARBA00023136"/>
    </source>
</evidence>
<name>A0A438IXV7_VITVI</name>
<keyword evidence="5 7" id="KW-0472">Membrane</keyword>
<dbReference type="GO" id="GO:0005886">
    <property type="term" value="C:plasma membrane"/>
    <property type="evidence" value="ECO:0007669"/>
    <property type="project" value="UniProtKB-ARBA"/>
</dbReference>
<dbReference type="GO" id="GO:0140359">
    <property type="term" value="F:ABC-type transporter activity"/>
    <property type="evidence" value="ECO:0007669"/>
    <property type="project" value="InterPro"/>
</dbReference>
<organism evidence="9 10">
    <name type="scientific">Vitis vinifera</name>
    <name type="common">Grape</name>
    <dbReference type="NCBI Taxonomy" id="29760"/>
    <lineage>
        <taxon>Eukaryota</taxon>
        <taxon>Viridiplantae</taxon>
        <taxon>Streptophyta</taxon>
        <taxon>Embryophyta</taxon>
        <taxon>Tracheophyta</taxon>
        <taxon>Spermatophyta</taxon>
        <taxon>Magnoliopsida</taxon>
        <taxon>eudicotyledons</taxon>
        <taxon>Gunneridae</taxon>
        <taxon>Pentapetalae</taxon>
        <taxon>rosids</taxon>
        <taxon>Vitales</taxon>
        <taxon>Vitaceae</taxon>
        <taxon>Viteae</taxon>
        <taxon>Vitis</taxon>
    </lineage>
</organism>
<evidence type="ECO:0000256" key="3">
    <source>
        <dbReference type="ARBA" id="ARBA00022692"/>
    </source>
</evidence>
<evidence type="ECO:0000259" key="8">
    <source>
        <dbReference type="Pfam" id="PF01061"/>
    </source>
</evidence>
<feature type="transmembrane region" description="Helical" evidence="7">
    <location>
        <begin position="480"/>
        <end position="497"/>
    </location>
</feature>
<proteinExistence type="predicted"/>
<dbReference type="Proteomes" id="UP000288805">
    <property type="component" value="Unassembled WGS sequence"/>
</dbReference>
<gene>
    <name evidence="9" type="primary">PDR3_5</name>
    <name evidence="9" type="ORF">CK203_017448</name>
</gene>
<dbReference type="EMBL" id="QGNW01000075">
    <property type="protein sequence ID" value="RVX01542.1"/>
    <property type="molecule type" value="Genomic_DNA"/>
</dbReference>
<comment type="subcellular location">
    <subcellularLocation>
        <location evidence="1">Membrane</location>
        <topology evidence="1">Multi-pass membrane protein</topology>
    </subcellularLocation>
</comment>
<feature type="transmembrane region" description="Helical" evidence="7">
    <location>
        <begin position="454"/>
        <end position="474"/>
    </location>
</feature>
<dbReference type="InterPro" id="IPR013525">
    <property type="entry name" value="ABC2_TM"/>
</dbReference>
<evidence type="ECO:0000313" key="10">
    <source>
        <dbReference type="Proteomes" id="UP000288805"/>
    </source>
</evidence>
<accession>A0A438IXV7</accession>
<feature type="transmembrane region" description="Helical" evidence="7">
    <location>
        <begin position="509"/>
        <end position="529"/>
    </location>
</feature>
<keyword evidence="4 7" id="KW-1133">Transmembrane helix</keyword>